<evidence type="ECO:0000313" key="2">
    <source>
        <dbReference type="EMBL" id="SBO96690.1"/>
    </source>
</evidence>
<organism evidence="2">
    <name type="scientific">Nonomuraea gerenzanensis</name>
    <dbReference type="NCBI Taxonomy" id="93944"/>
    <lineage>
        <taxon>Bacteria</taxon>
        <taxon>Bacillati</taxon>
        <taxon>Actinomycetota</taxon>
        <taxon>Actinomycetes</taxon>
        <taxon>Streptosporangiales</taxon>
        <taxon>Streptosporangiaceae</taxon>
        <taxon>Nonomuraea</taxon>
    </lineage>
</organism>
<dbReference type="EMBL" id="LT559118">
    <property type="protein sequence ID" value="SBO96690.1"/>
    <property type="molecule type" value="Genomic_DNA"/>
</dbReference>
<keyword evidence="1" id="KW-1133">Transmembrane helix</keyword>
<feature type="transmembrane region" description="Helical" evidence="1">
    <location>
        <begin position="104"/>
        <end position="123"/>
    </location>
</feature>
<gene>
    <name evidence="2" type="ORF">BN4615_P6206</name>
</gene>
<dbReference type="AlphaFoldDB" id="A0A1M4ED04"/>
<feature type="transmembrane region" description="Helical" evidence="1">
    <location>
        <begin position="129"/>
        <end position="146"/>
    </location>
</feature>
<name>A0A1M4ED04_9ACTN</name>
<feature type="transmembrane region" description="Helical" evidence="1">
    <location>
        <begin position="50"/>
        <end position="68"/>
    </location>
</feature>
<accession>A0A1M4ED04</accession>
<evidence type="ECO:0000256" key="1">
    <source>
        <dbReference type="SAM" id="Phobius"/>
    </source>
</evidence>
<feature type="transmembrane region" description="Helical" evidence="1">
    <location>
        <begin position="74"/>
        <end position="92"/>
    </location>
</feature>
<keyword evidence="1" id="KW-0812">Transmembrane</keyword>
<sequence length="163" mass="17014">MSTYHDGTGRRAPVNASVAPRVRRLTGSVPVSPPSTAMWWWPWWDLPGRAAATAVLVVTLTTAAGALGPQATGVLAPFPIATSVLTAFVLAQRGPAAAVQVLRGIPQGLIGFAVFCVLAALLIEPWGVGAGFALATVGTLTVQLTWQRLAGRYGLTARDRSRS</sequence>
<protein>
    <submittedName>
        <fullName evidence="2">Permeases of the major facilitator superfamily</fullName>
    </submittedName>
</protein>
<keyword evidence="1" id="KW-0472">Membrane</keyword>
<proteinExistence type="predicted"/>
<dbReference type="RefSeq" id="WP_397351731.1">
    <property type="nucleotide sequence ID" value="NZ_CP084058.1"/>
</dbReference>
<reference evidence="2" key="1">
    <citation type="submission" date="2016-04" db="EMBL/GenBank/DDBJ databases">
        <authorList>
            <person name="Evans L.H."/>
            <person name="Alamgir A."/>
            <person name="Owens N."/>
            <person name="Weber N.D."/>
            <person name="Virtaneva K."/>
            <person name="Barbian K."/>
            <person name="Babar A."/>
            <person name="Rosenke K."/>
        </authorList>
    </citation>
    <scope>NUCLEOTIDE SEQUENCE</scope>
    <source>
        <strain evidence="2">Nono1</strain>
    </source>
</reference>